<comment type="similarity">
    <text evidence="1">Belongs to the leucine-binding protein family.</text>
</comment>
<gene>
    <name evidence="5" type="ordered locus">Acry_2930</name>
</gene>
<dbReference type="PROSITE" id="PS51318">
    <property type="entry name" value="TAT"/>
    <property type="match status" value="1"/>
</dbReference>
<evidence type="ECO:0000259" key="4">
    <source>
        <dbReference type="Pfam" id="PF13458"/>
    </source>
</evidence>
<keyword evidence="2" id="KW-0732">Signal</keyword>
<reference evidence="5 6" key="1">
    <citation type="submission" date="2007-05" db="EMBL/GenBank/DDBJ databases">
        <title>Complete sequence of chromosome of Acidiphilium cryptum JF-5.</title>
        <authorList>
            <consortium name="US DOE Joint Genome Institute"/>
            <person name="Copeland A."/>
            <person name="Lucas S."/>
            <person name="Lapidus A."/>
            <person name="Barry K."/>
            <person name="Detter J.C."/>
            <person name="Glavina del Rio T."/>
            <person name="Hammon N."/>
            <person name="Israni S."/>
            <person name="Dalin E."/>
            <person name="Tice H."/>
            <person name="Pitluck S."/>
            <person name="Sims D."/>
            <person name="Brettin T."/>
            <person name="Bruce D."/>
            <person name="Han C."/>
            <person name="Schmutz J."/>
            <person name="Larimer F."/>
            <person name="Land M."/>
            <person name="Hauser L."/>
            <person name="Kyrpides N."/>
            <person name="Kim E."/>
            <person name="Magnuson T."/>
            <person name="Richardson P."/>
        </authorList>
    </citation>
    <scope>NUCLEOTIDE SEQUENCE [LARGE SCALE GENOMIC DNA]</scope>
    <source>
        <strain evidence="5 6">JF-5</strain>
    </source>
</reference>
<dbReference type="Proteomes" id="UP000000245">
    <property type="component" value="Chromosome"/>
</dbReference>
<dbReference type="InterPro" id="IPR051010">
    <property type="entry name" value="BCAA_transport"/>
</dbReference>
<dbReference type="InterPro" id="IPR028082">
    <property type="entry name" value="Peripla_BP_I"/>
</dbReference>
<dbReference type="AlphaFoldDB" id="A5G2N8"/>
<dbReference type="GO" id="GO:0006865">
    <property type="term" value="P:amino acid transport"/>
    <property type="evidence" value="ECO:0007669"/>
    <property type="project" value="UniProtKB-KW"/>
</dbReference>
<dbReference type="HOGENOM" id="CLU_027128_1_0_5"/>
<dbReference type="CDD" id="cd06327">
    <property type="entry name" value="PBP1_SBP-like"/>
    <property type="match status" value="1"/>
</dbReference>
<evidence type="ECO:0000256" key="1">
    <source>
        <dbReference type="ARBA" id="ARBA00010062"/>
    </source>
</evidence>
<dbReference type="KEGG" id="acr:Acry_2930"/>
<evidence type="ECO:0000256" key="2">
    <source>
        <dbReference type="ARBA" id="ARBA00022729"/>
    </source>
</evidence>
<feature type="domain" description="Leucine-binding protein" evidence="4">
    <location>
        <begin position="34"/>
        <end position="374"/>
    </location>
</feature>
<dbReference type="Pfam" id="PF13458">
    <property type="entry name" value="Peripla_BP_6"/>
    <property type="match status" value="1"/>
</dbReference>
<accession>A5G2N8</accession>
<sequence>MDLTRRNLLGGAAAGVAAATLPGARARAASAKKLKIAVISDFSGPYRDIGGPTSVACVEQAIADFGAKQKGYDVEVIKGDHQENPGVGTALARRFYDEGADLVIDVPNSAIGIAIEGVAHDKNRAYINTNSASSEITGKFCNAQTVHWTYDTYMLSHSTGGAIVKAGGKKWFFITADYAFGHLLHDQTAAVVKQMGGQVLGNINYPFPQTTDFSSYLIQAQSSGADVLGLANAGKDTVNSIKQAHQFGLNKKMRIAGLLIFLNDVHGMGLDIAQGLTLTESFYWNLNDRTRAFMKRVKPRTPNNYPSMGQAGCYSGTLHFLKAVEAMNNMKDVKNGAAVIAQMKKMPTDDDAYGKKYIREDGRFMCDAYLFRVKSPSESKEPWDYYELLATTPAKDAFMPMAAEGCPLVKA</sequence>
<keyword evidence="6" id="KW-1185">Reference proteome</keyword>
<dbReference type="PANTHER" id="PTHR30483:SF6">
    <property type="entry name" value="PERIPLASMIC BINDING PROTEIN OF ABC TRANSPORTER FOR NATURAL AMINO ACIDS"/>
    <property type="match status" value="1"/>
</dbReference>
<keyword evidence="3" id="KW-0029">Amino-acid transport</keyword>
<dbReference type="STRING" id="349163.Acry_2930"/>
<keyword evidence="3" id="KW-0813">Transport</keyword>
<organism evidence="5 6">
    <name type="scientific">Acidiphilium cryptum (strain JF-5)</name>
    <dbReference type="NCBI Taxonomy" id="349163"/>
    <lineage>
        <taxon>Bacteria</taxon>
        <taxon>Pseudomonadati</taxon>
        <taxon>Pseudomonadota</taxon>
        <taxon>Alphaproteobacteria</taxon>
        <taxon>Acetobacterales</taxon>
        <taxon>Acidocellaceae</taxon>
        <taxon>Acidiphilium</taxon>
    </lineage>
</organism>
<dbReference type="InterPro" id="IPR006311">
    <property type="entry name" value="TAT_signal"/>
</dbReference>
<dbReference type="SUPFAM" id="SSF53822">
    <property type="entry name" value="Periplasmic binding protein-like I"/>
    <property type="match status" value="1"/>
</dbReference>
<dbReference type="Gene3D" id="3.40.50.2300">
    <property type="match status" value="2"/>
</dbReference>
<protein>
    <submittedName>
        <fullName evidence="5">Amino acid/amide ABC transporter substrate-binding protein, HAAT family</fullName>
    </submittedName>
</protein>
<evidence type="ECO:0000256" key="3">
    <source>
        <dbReference type="ARBA" id="ARBA00022970"/>
    </source>
</evidence>
<evidence type="ECO:0000313" key="6">
    <source>
        <dbReference type="Proteomes" id="UP000000245"/>
    </source>
</evidence>
<dbReference type="eggNOG" id="COG0683">
    <property type="taxonomic scope" value="Bacteria"/>
</dbReference>
<dbReference type="InterPro" id="IPR028081">
    <property type="entry name" value="Leu-bd"/>
</dbReference>
<evidence type="ECO:0000313" key="5">
    <source>
        <dbReference type="EMBL" id="ABQ32120.1"/>
    </source>
</evidence>
<dbReference type="RefSeq" id="WP_007421720.1">
    <property type="nucleotide sequence ID" value="NC_009484.1"/>
</dbReference>
<proteinExistence type="inferred from homology"/>
<name>A5G2N8_ACICJ</name>
<dbReference type="PANTHER" id="PTHR30483">
    <property type="entry name" value="LEUCINE-SPECIFIC-BINDING PROTEIN"/>
    <property type="match status" value="1"/>
</dbReference>
<dbReference type="EMBL" id="CP000697">
    <property type="protein sequence ID" value="ABQ32120.1"/>
    <property type="molecule type" value="Genomic_DNA"/>
</dbReference>